<evidence type="ECO:0000313" key="2">
    <source>
        <dbReference type="EMBL" id="KAK7017537.1"/>
    </source>
</evidence>
<evidence type="ECO:0000259" key="1">
    <source>
        <dbReference type="Pfam" id="PF10544"/>
    </source>
</evidence>
<dbReference type="AlphaFoldDB" id="A0AAW0AWG2"/>
<comment type="caution">
    <text evidence="2">The sequence shown here is derived from an EMBL/GenBank/DDBJ whole genome shotgun (WGS) entry which is preliminary data.</text>
</comment>
<dbReference type="Pfam" id="PF10544">
    <property type="entry name" value="T5orf172"/>
    <property type="match status" value="1"/>
</dbReference>
<evidence type="ECO:0000313" key="3">
    <source>
        <dbReference type="Proteomes" id="UP001383192"/>
    </source>
</evidence>
<dbReference type="Proteomes" id="UP001383192">
    <property type="component" value="Unassembled WGS sequence"/>
</dbReference>
<name>A0AAW0AWG2_9AGAR</name>
<organism evidence="2 3">
    <name type="scientific">Paramarasmius palmivorus</name>
    <dbReference type="NCBI Taxonomy" id="297713"/>
    <lineage>
        <taxon>Eukaryota</taxon>
        <taxon>Fungi</taxon>
        <taxon>Dikarya</taxon>
        <taxon>Basidiomycota</taxon>
        <taxon>Agaricomycotina</taxon>
        <taxon>Agaricomycetes</taxon>
        <taxon>Agaricomycetidae</taxon>
        <taxon>Agaricales</taxon>
        <taxon>Marasmiineae</taxon>
        <taxon>Marasmiaceae</taxon>
        <taxon>Paramarasmius</taxon>
    </lineage>
</organism>
<proteinExistence type="predicted"/>
<reference evidence="2 3" key="1">
    <citation type="submission" date="2024-01" db="EMBL/GenBank/DDBJ databases">
        <title>A draft genome for a cacao thread blight-causing isolate of Paramarasmius palmivorus.</title>
        <authorList>
            <person name="Baruah I.K."/>
            <person name="Bukari Y."/>
            <person name="Amoako-Attah I."/>
            <person name="Meinhardt L.W."/>
            <person name="Bailey B.A."/>
            <person name="Cohen S.P."/>
        </authorList>
    </citation>
    <scope>NUCLEOTIDE SEQUENCE [LARGE SCALE GENOMIC DNA]</scope>
    <source>
        <strain evidence="2 3">GH-12</strain>
    </source>
</reference>
<accession>A0AAW0AWG2</accession>
<protein>
    <recommendedName>
        <fullName evidence="1">Bacteriophage T5 Orf172 DNA-binding domain-containing protein</fullName>
    </recommendedName>
</protein>
<dbReference type="InterPro" id="IPR018306">
    <property type="entry name" value="Phage_T5_Orf172_DNA-bd"/>
</dbReference>
<sequence length="260" mass="29410">MCVPHTLKTFIVVVSGAQSTAIFCTRSRPHNDYILTLPQPNSSSALFGHNFIQLHPTSSSVLPFFPMVSLVLVASSAIFRNRGLSLLSQLLDFFQILGKLVLFALFHPTIFWRRFGLSYTICRSLNSAGWAIFEAKVRAPLHDHEGPGFVYAFRVDDQLNAIQQTKIGCTVNILLTWNRSKAHLARFVVRPVSANSVRYHYKTETLVHLLFSQHRAVGHCIEPTCNTSHREYFVLADNLQDQIHDIVAIVDAFLTVYRRA</sequence>
<dbReference type="EMBL" id="JAYKXP010000250">
    <property type="protein sequence ID" value="KAK7017537.1"/>
    <property type="molecule type" value="Genomic_DNA"/>
</dbReference>
<gene>
    <name evidence="2" type="ORF">VNI00_018589</name>
</gene>
<keyword evidence="3" id="KW-1185">Reference proteome</keyword>
<feature type="domain" description="Bacteriophage T5 Orf172 DNA-binding" evidence="1">
    <location>
        <begin position="148"/>
        <end position="247"/>
    </location>
</feature>